<dbReference type="SUPFAM" id="SSF46785">
    <property type="entry name" value="Winged helix' DNA-binding domain"/>
    <property type="match status" value="1"/>
</dbReference>
<dbReference type="Pfam" id="PF03466">
    <property type="entry name" value="LysR_substrate"/>
    <property type="match status" value="1"/>
</dbReference>
<dbReference type="InterPro" id="IPR058163">
    <property type="entry name" value="LysR-type_TF_proteobact-type"/>
</dbReference>
<evidence type="ECO:0000313" key="6">
    <source>
        <dbReference type="EMBL" id="MQW92111.1"/>
    </source>
</evidence>
<evidence type="ECO:0000256" key="2">
    <source>
        <dbReference type="ARBA" id="ARBA00023015"/>
    </source>
</evidence>
<keyword evidence="2" id="KW-0805">Transcription regulation</keyword>
<sequence>MQNLNDYYYYVQVVKYHGYTKASEALGITKSKLSRRISDLEGRLNVRLIQRNTRKFTVTELGQQFYTHCLKILEDVDEAENFIHSTLNDALCGNIKISCPVALVETPIGGIVSRFLQQNPAVHIQLMATNERVDVIAQGIDLAIRVRHLPIEDSDLVVRELDAWGHVLIASPAFLDVHGEPTTFQDLSDYPSVGFDRPKHIWEFTHQASMQKQSLSLNPRLKTDSFLAMKTAVKLGVGIGSLPKVFVRDELKSGELVQLFPEWELPSGVIHVAYASRQGMLPAVRAFLDYLLLEFRNLQTE</sequence>
<dbReference type="PROSITE" id="PS50931">
    <property type="entry name" value="HTH_LYSR"/>
    <property type="match status" value="1"/>
</dbReference>
<comment type="similarity">
    <text evidence="1">Belongs to the LysR transcriptional regulatory family.</text>
</comment>
<keyword evidence="8" id="KW-1185">Reference proteome</keyword>
<protein>
    <submittedName>
        <fullName evidence="6">LysR family transcriptional regulator</fullName>
    </submittedName>
</protein>
<dbReference type="GO" id="GO:0006351">
    <property type="term" value="P:DNA-templated transcription"/>
    <property type="evidence" value="ECO:0007669"/>
    <property type="project" value="TreeGrafter"/>
</dbReference>
<dbReference type="Proteomes" id="UP000480556">
    <property type="component" value="Unassembled WGS sequence"/>
</dbReference>
<gene>
    <name evidence="7" type="ORF">GFH30_04620</name>
    <name evidence="6" type="ORF">GHJ48_06815</name>
</gene>
<evidence type="ECO:0000256" key="4">
    <source>
        <dbReference type="ARBA" id="ARBA00023163"/>
    </source>
</evidence>
<organism evidence="6 9">
    <name type="scientific">Acinetobacter wanghuae</name>
    <dbReference type="NCBI Taxonomy" id="2662362"/>
    <lineage>
        <taxon>Bacteria</taxon>
        <taxon>Pseudomonadati</taxon>
        <taxon>Pseudomonadota</taxon>
        <taxon>Gammaproteobacteria</taxon>
        <taxon>Moraxellales</taxon>
        <taxon>Moraxellaceae</taxon>
        <taxon>Acinetobacter</taxon>
    </lineage>
</organism>
<proteinExistence type="inferred from homology"/>
<dbReference type="RefSeq" id="WP_153371118.1">
    <property type="nucleotide sequence ID" value="NZ_CP045650.1"/>
</dbReference>
<evidence type="ECO:0000313" key="7">
    <source>
        <dbReference type="EMBL" id="QGA10718.1"/>
    </source>
</evidence>
<dbReference type="InterPro" id="IPR000847">
    <property type="entry name" value="LysR_HTH_N"/>
</dbReference>
<evidence type="ECO:0000256" key="1">
    <source>
        <dbReference type="ARBA" id="ARBA00009437"/>
    </source>
</evidence>
<dbReference type="Gene3D" id="1.10.10.10">
    <property type="entry name" value="Winged helix-like DNA-binding domain superfamily/Winged helix DNA-binding domain"/>
    <property type="match status" value="1"/>
</dbReference>
<dbReference type="Gene3D" id="3.40.190.290">
    <property type="match status" value="1"/>
</dbReference>
<dbReference type="AlphaFoldDB" id="A0A5Q0P4Q9"/>
<reference evidence="8 9" key="1">
    <citation type="submission" date="2019-10" db="EMBL/GenBank/DDBJ databases">
        <authorList>
            <person name="Dong K."/>
        </authorList>
    </citation>
    <scope>NUCLEOTIDE SEQUENCE [LARGE SCALE GENOMIC DNA]</scope>
    <source>
        <strain evidence="7">Dk386</strain>
        <strain evidence="8">dk386</strain>
        <strain evidence="6">Dk771</strain>
        <strain evidence="9">dk771</strain>
    </source>
</reference>
<dbReference type="InterPro" id="IPR036390">
    <property type="entry name" value="WH_DNA-bd_sf"/>
</dbReference>
<keyword evidence="4" id="KW-0804">Transcription</keyword>
<evidence type="ECO:0000256" key="3">
    <source>
        <dbReference type="ARBA" id="ARBA00023125"/>
    </source>
</evidence>
<dbReference type="Pfam" id="PF00126">
    <property type="entry name" value="HTH_1"/>
    <property type="match status" value="1"/>
</dbReference>
<name>A0A5Q0P4Q9_9GAMM</name>
<dbReference type="GO" id="GO:0043565">
    <property type="term" value="F:sequence-specific DNA binding"/>
    <property type="evidence" value="ECO:0007669"/>
    <property type="project" value="TreeGrafter"/>
</dbReference>
<evidence type="ECO:0000259" key="5">
    <source>
        <dbReference type="PROSITE" id="PS50931"/>
    </source>
</evidence>
<keyword evidence="3" id="KW-0238">DNA-binding</keyword>
<dbReference type="InterPro" id="IPR005119">
    <property type="entry name" value="LysR_subst-bd"/>
</dbReference>
<dbReference type="PANTHER" id="PTHR30537">
    <property type="entry name" value="HTH-TYPE TRANSCRIPTIONAL REGULATOR"/>
    <property type="match status" value="1"/>
</dbReference>
<dbReference type="Proteomes" id="UP000327478">
    <property type="component" value="Chromosome"/>
</dbReference>
<evidence type="ECO:0000313" key="8">
    <source>
        <dbReference type="Proteomes" id="UP000327478"/>
    </source>
</evidence>
<accession>A0A5Q0P4Q9</accession>
<feature type="domain" description="HTH lysR-type" evidence="5">
    <location>
        <begin position="1"/>
        <end position="59"/>
    </location>
</feature>
<evidence type="ECO:0000313" key="9">
    <source>
        <dbReference type="Proteomes" id="UP000480556"/>
    </source>
</evidence>
<dbReference type="PANTHER" id="PTHR30537:SF31">
    <property type="entry name" value="TRANSCRIPTIONAL REGULATOR, LYSR FAMILY"/>
    <property type="match status" value="1"/>
</dbReference>
<dbReference type="EMBL" id="WITK01000010">
    <property type="protein sequence ID" value="MQW92111.1"/>
    <property type="molecule type" value="Genomic_DNA"/>
</dbReference>
<dbReference type="SUPFAM" id="SSF53850">
    <property type="entry name" value="Periplasmic binding protein-like II"/>
    <property type="match status" value="1"/>
</dbReference>
<dbReference type="InterPro" id="IPR036388">
    <property type="entry name" value="WH-like_DNA-bd_sf"/>
</dbReference>
<dbReference type="GO" id="GO:0003700">
    <property type="term" value="F:DNA-binding transcription factor activity"/>
    <property type="evidence" value="ECO:0007669"/>
    <property type="project" value="InterPro"/>
</dbReference>
<dbReference type="FunFam" id="1.10.10.10:FF:000001">
    <property type="entry name" value="LysR family transcriptional regulator"/>
    <property type="match status" value="1"/>
</dbReference>
<dbReference type="EMBL" id="CP045650">
    <property type="protein sequence ID" value="QGA10718.1"/>
    <property type="molecule type" value="Genomic_DNA"/>
</dbReference>